<comment type="caution">
    <text evidence="1">The sequence shown here is derived from an EMBL/GenBank/DDBJ whole genome shotgun (WGS) entry which is preliminary data.</text>
</comment>
<evidence type="ECO:0000313" key="2">
    <source>
        <dbReference type="Proteomes" id="UP000664167"/>
    </source>
</evidence>
<name>A0A939F5Y9_9ACTN</name>
<gene>
    <name evidence="1" type="ORF">J0695_07370</name>
</gene>
<reference evidence="1" key="1">
    <citation type="submission" date="2021-03" db="EMBL/GenBank/DDBJ databases">
        <title>Streptomyces poriferae sp. nov., a novel marine sponge-derived Actinobacteria species with anti-MRSA activity.</title>
        <authorList>
            <person name="Sandoval-Powers M."/>
            <person name="Kralova S."/>
            <person name="Nguyen G.-S."/>
            <person name="Fawwal D."/>
            <person name="Degnes K."/>
            <person name="Klinkenberg G."/>
            <person name="Sletta H."/>
            <person name="Wentzel A."/>
            <person name="Liles M.R."/>
        </authorList>
    </citation>
    <scope>NUCLEOTIDE SEQUENCE</scope>
    <source>
        <strain evidence="1">DSM 41794</strain>
    </source>
</reference>
<dbReference type="Proteomes" id="UP000664167">
    <property type="component" value="Unassembled WGS sequence"/>
</dbReference>
<keyword evidence="2" id="KW-1185">Reference proteome</keyword>
<protein>
    <submittedName>
        <fullName evidence="1">Uncharacterized protein</fullName>
    </submittedName>
</protein>
<evidence type="ECO:0000313" key="1">
    <source>
        <dbReference type="EMBL" id="MBO0511632.1"/>
    </source>
</evidence>
<dbReference type="AlphaFoldDB" id="A0A939F5Y9"/>
<proteinExistence type="predicted"/>
<sequence>MPNIIAHLFEWLLRFLFPASGRRRAADAQTGVNRGRAFTGQLPGEIPVPSHLVLRGEDVALVHPYLMAYEQRQEERLRRKRRRELRFAAHGIDIGPRLIHGVEVA</sequence>
<accession>A0A939F5Y9</accession>
<dbReference type="EMBL" id="JAFLRJ010000063">
    <property type="protein sequence ID" value="MBO0511632.1"/>
    <property type="molecule type" value="Genomic_DNA"/>
</dbReference>
<dbReference type="RefSeq" id="WP_206961062.1">
    <property type="nucleotide sequence ID" value="NZ_BAAAJJ010000002.1"/>
</dbReference>
<organism evidence="1 2">
    <name type="scientific">Streptomyces beijiangensis</name>
    <dbReference type="NCBI Taxonomy" id="163361"/>
    <lineage>
        <taxon>Bacteria</taxon>
        <taxon>Bacillati</taxon>
        <taxon>Actinomycetota</taxon>
        <taxon>Actinomycetes</taxon>
        <taxon>Kitasatosporales</taxon>
        <taxon>Streptomycetaceae</taxon>
        <taxon>Streptomyces</taxon>
    </lineage>
</organism>